<dbReference type="InterPro" id="IPR043751">
    <property type="entry name" value="DUF5696"/>
</dbReference>
<accession>A0A844G4A5</accession>
<sequence>MRLKHIATGVSFLGAVCVLAAADFRIPAETLRGGAIAPPGVDQVDGELGNLPLEKFRAIRERFTLNFDSDSFPEHPETVDIGVNRMVFSGFRRASKAGYFISAPNALVGAGREKTVTASITFDRPVKAAGFVLQFMTGTVKVRFVDADGETLREIEQNGQGDPSGNGTWADYFVGFENSGEFGRIKKVEFSRSNLTAGSIPEFSLDDLSIVEGAEPLEITAPEPRKVDVALLGSAGAANVAPQRPAGKPAVSRHGDVFTLENEVDGTAYSYTLDAAAGLASLTARTNGAAPLAVGRGWSFRLGGEPVGWKLRLAELSGGRVLLAYDWTTPTQVFPVQVVLSLSGGTLCLELASEQGGPVAIDTPELSGVLKLSDAHDTAMRGMDPVAFLGFSGDLFFVAGTRQFYSYYVDWTKSNSTAPYPELHYAPAGGKTAPLKETIAITLSDALPKVLPTIPNPVSPYRAQIAGSMVMEFWYGHFDELSELLEQYHRYGMDNLVVLMHRWQNAGFDRKYPSVMPPSPSRGGLESLRAAAAVARRNGQTLALHENYKDFYPDSPQWNEADLLVRHDGTYQDAWADSKELAPSKIRKYAEPMMNRIRREIGTNGCFLDVHSTHLPWWRVDFRPGAPGAGTMRGTLLPTNRLWQLARDVYGGPVFGESYALSSWIHSGNIDSVMGQAKHNSSLILDFLLMKIRPLATWHGAGYFERWNPRGYVADWQNCPLPAPEYARYSLQEVAFLTAPTMDDKIKREILPAAVNYYQKRRLVHRLNPQPVTEIAYYTAGGGCLTSSEAVLRPKAEIQRLRETFADGSELYLNFSDKPWVIGGRQIEPLGFYASGPGFEAETGRKDGLWFDWYGDADGCFLNARNYDWLMEPKGTAAMGRGPEGAEPQFANRGDAVVKHGPLATDTAVAVMREADGSRRIRFFPQKQMGFVSIDLAASGFEPAEVVALDAEGNPVAGSLDGVERGSGTLTIRHRDPRVWSFRLTPGKGRTGR</sequence>
<gene>
    <name evidence="2" type="ORF">FYJ85_10410</name>
</gene>
<keyword evidence="1" id="KW-0732">Signal</keyword>
<dbReference type="Pfam" id="PF18952">
    <property type="entry name" value="DUF5696"/>
    <property type="match status" value="1"/>
</dbReference>
<name>A0A844G4A5_9BACT</name>
<feature type="signal peptide" evidence="1">
    <location>
        <begin position="1"/>
        <end position="20"/>
    </location>
</feature>
<evidence type="ECO:0000256" key="1">
    <source>
        <dbReference type="SAM" id="SignalP"/>
    </source>
</evidence>
<evidence type="ECO:0000313" key="2">
    <source>
        <dbReference type="EMBL" id="MST97451.1"/>
    </source>
</evidence>
<comment type="caution">
    <text evidence="2">The sequence shown here is derived from an EMBL/GenBank/DDBJ whole genome shotgun (WGS) entry which is preliminary data.</text>
</comment>
<dbReference type="Gene3D" id="3.20.20.80">
    <property type="entry name" value="Glycosidases"/>
    <property type="match status" value="1"/>
</dbReference>
<keyword evidence="3" id="KW-1185">Reference proteome</keyword>
<reference evidence="2 3" key="1">
    <citation type="submission" date="2019-08" db="EMBL/GenBank/DDBJ databases">
        <title>In-depth cultivation of the pig gut microbiome towards novel bacterial diversity and tailored functional studies.</title>
        <authorList>
            <person name="Wylensek D."/>
            <person name="Hitch T.C.A."/>
            <person name="Clavel T."/>
        </authorList>
    </citation>
    <scope>NUCLEOTIDE SEQUENCE [LARGE SCALE GENOMIC DNA]</scope>
    <source>
        <strain evidence="2 3">BBE-744-WT-12</strain>
    </source>
</reference>
<evidence type="ECO:0000313" key="3">
    <source>
        <dbReference type="Proteomes" id="UP000435649"/>
    </source>
</evidence>
<protein>
    <submittedName>
        <fullName evidence="2">Uncharacterized protein</fullName>
    </submittedName>
</protein>
<feature type="chain" id="PRO_5032609199" evidence="1">
    <location>
        <begin position="21"/>
        <end position="993"/>
    </location>
</feature>
<dbReference type="AlphaFoldDB" id="A0A844G4A5"/>
<proteinExistence type="predicted"/>
<organism evidence="2 3">
    <name type="scientific">Victivallis lenta</name>
    <dbReference type="NCBI Taxonomy" id="2606640"/>
    <lineage>
        <taxon>Bacteria</taxon>
        <taxon>Pseudomonadati</taxon>
        <taxon>Lentisphaerota</taxon>
        <taxon>Lentisphaeria</taxon>
        <taxon>Victivallales</taxon>
        <taxon>Victivallaceae</taxon>
        <taxon>Victivallis</taxon>
    </lineage>
</organism>
<dbReference type="RefSeq" id="WP_154418373.1">
    <property type="nucleotide sequence ID" value="NZ_VUNS01000010.1"/>
</dbReference>
<dbReference type="Proteomes" id="UP000435649">
    <property type="component" value="Unassembled WGS sequence"/>
</dbReference>
<dbReference type="EMBL" id="VUNS01000010">
    <property type="protein sequence ID" value="MST97451.1"/>
    <property type="molecule type" value="Genomic_DNA"/>
</dbReference>